<proteinExistence type="predicted"/>
<name>A0A1H3PHM3_9PSEU</name>
<dbReference type="SUPFAM" id="SSF55961">
    <property type="entry name" value="Bet v1-like"/>
    <property type="match status" value="1"/>
</dbReference>
<dbReference type="InterPro" id="IPR023393">
    <property type="entry name" value="START-like_dom_sf"/>
</dbReference>
<dbReference type="OrthoDB" id="4174486at2"/>
<keyword evidence="2" id="KW-1185">Reference proteome</keyword>
<dbReference type="RefSeq" id="WP_091295618.1">
    <property type="nucleotide sequence ID" value="NZ_FNON01000008.1"/>
</dbReference>
<dbReference type="Gene3D" id="3.30.530.20">
    <property type="match status" value="1"/>
</dbReference>
<dbReference type="EMBL" id="FNON01000008">
    <property type="protein sequence ID" value="SDZ00453.1"/>
    <property type="molecule type" value="Genomic_DNA"/>
</dbReference>
<reference evidence="1 2" key="1">
    <citation type="submission" date="2016-10" db="EMBL/GenBank/DDBJ databases">
        <authorList>
            <person name="de Groot N.N."/>
        </authorList>
    </citation>
    <scope>NUCLEOTIDE SEQUENCE [LARGE SCALE GENOMIC DNA]</scope>
    <source>
        <strain evidence="1 2">CPCC 202699</strain>
    </source>
</reference>
<evidence type="ECO:0000313" key="2">
    <source>
        <dbReference type="Proteomes" id="UP000199515"/>
    </source>
</evidence>
<dbReference type="Proteomes" id="UP000199515">
    <property type="component" value="Unassembled WGS sequence"/>
</dbReference>
<organism evidence="1 2">
    <name type="scientific">Amycolatopsis xylanica</name>
    <dbReference type="NCBI Taxonomy" id="589385"/>
    <lineage>
        <taxon>Bacteria</taxon>
        <taxon>Bacillati</taxon>
        <taxon>Actinomycetota</taxon>
        <taxon>Actinomycetes</taxon>
        <taxon>Pseudonocardiales</taxon>
        <taxon>Pseudonocardiaceae</taxon>
        <taxon>Amycolatopsis</taxon>
    </lineage>
</organism>
<accession>A0A1H3PHM3</accession>
<evidence type="ECO:0000313" key="1">
    <source>
        <dbReference type="EMBL" id="SDZ00453.1"/>
    </source>
</evidence>
<protein>
    <submittedName>
        <fullName evidence="1">Polyketide cyclase / dehydrase and lipid transport</fullName>
    </submittedName>
</protein>
<gene>
    <name evidence="1" type="ORF">SAMN05421504_108214</name>
</gene>
<dbReference type="Pfam" id="PF10604">
    <property type="entry name" value="Polyketide_cyc2"/>
    <property type="match status" value="1"/>
</dbReference>
<dbReference type="InterPro" id="IPR019587">
    <property type="entry name" value="Polyketide_cyclase/dehydratase"/>
</dbReference>
<dbReference type="AlphaFoldDB" id="A0A1H3PHM3"/>
<sequence length="146" mass="16263">MAVGEATTVVARPAAEILDFIMDVEAYRAVDPRLKTIKWVKREPGITTFRFRPKLMGLPGPMTTQRVALTPGERVNITPVPSAMDRVAGFAGLLECTADGSGTRVRRRLEFTFAKPFSWLMDPLLNRWLAKDVPAELARLKAHLES</sequence>